<dbReference type="Proteomes" id="UP001165060">
    <property type="component" value="Unassembled WGS sequence"/>
</dbReference>
<protein>
    <recommendedName>
        <fullName evidence="4">START domain-containing protein</fullName>
    </recommendedName>
</protein>
<organism evidence="2 3">
    <name type="scientific">Tetraparma gracilis</name>
    <dbReference type="NCBI Taxonomy" id="2962635"/>
    <lineage>
        <taxon>Eukaryota</taxon>
        <taxon>Sar</taxon>
        <taxon>Stramenopiles</taxon>
        <taxon>Ochrophyta</taxon>
        <taxon>Bolidophyceae</taxon>
        <taxon>Parmales</taxon>
        <taxon>Triparmaceae</taxon>
        <taxon>Tetraparma</taxon>
    </lineage>
</organism>
<sequence>MDICKPLTSNTNVNNPPPKQEELRSVAKVLKTAARMFEQQAQDAAEDDDLAGGIFDQDLEEQRLTAGELDAQHLDSEEVRISTQPQVYDEEEKRQLNEIKAKLGSVQRDKLKPLTSSDWKVDMARNASLGLLQGTTVVDASVARCAAFNMHKTERDTKKVVVSAFNGHRFMYKAVVDYKIAGIAPRVFAWMAVWEWENDDDLVVAYEPFVPGSSTILVLLQKLPPLEDGVPQTRVTYTQQTGANNKVPKTLADRFAAAQLRPLCEMREALDQSEKIDGDKRLEFEEMVRAHNQPYTEEELEVIEKGQDLHELFEGEKGKVVRLPSSLATAKVAYKKGERKAYGWATTTVRASPTQVVAWIWDALGRCRVKEDDLTRIVDERPNDHNFVGYIKKLSPRPLDNRDFVTRCIWKAQGTGFVLVTSPTSIVSRPLFKGVVRAEYLGAWKITMINDGETRLEYVCRPDAGGSVPAFIFNRYMARSVSDPTKIQEYFRNLRPLFTWDAKDGRAVGEALLIKTEEEDASVRAADVSWEAARMRVRFTQIRGLREAGERYEWLEGMLARAVKNRLMGGGGGSAAAKVADLTAADGPSLGAGLAMCLASNTKSDEGVAEWIEKHSALKEFQETHAWFRPMMDTVGKRLLSKSKFGANFRL</sequence>
<evidence type="ECO:0000313" key="3">
    <source>
        <dbReference type="Proteomes" id="UP001165060"/>
    </source>
</evidence>
<dbReference type="PANTHER" id="PTHR19308">
    <property type="entry name" value="PHOSPHATIDYLCHOLINE TRANSFER PROTEIN"/>
    <property type="match status" value="1"/>
</dbReference>
<dbReference type="InterPro" id="IPR023393">
    <property type="entry name" value="START-like_dom_sf"/>
</dbReference>
<keyword evidence="3" id="KW-1185">Reference proteome</keyword>
<evidence type="ECO:0000313" key="2">
    <source>
        <dbReference type="EMBL" id="GMI27922.1"/>
    </source>
</evidence>
<evidence type="ECO:0000256" key="1">
    <source>
        <dbReference type="SAM" id="MobiDB-lite"/>
    </source>
</evidence>
<dbReference type="Gene3D" id="3.30.530.20">
    <property type="match status" value="1"/>
</dbReference>
<dbReference type="SUPFAM" id="SSF55961">
    <property type="entry name" value="Bet v1-like"/>
    <property type="match status" value="1"/>
</dbReference>
<feature type="region of interest" description="Disordered" evidence="1">
    <location>
        <begin position="1"/>
        <end position="21"/>
    </location>
</feature>
<accession>A0ABQ6MJU9</accession>
<dbReference type="EMBL" id="BRYB01005707">
    <property type="protein sequence ID" value="GMI27922.1"/>
    <property type="molecule type" value="Genomic_DNA"/>
</dbReference>
<evidence type="ECO:0008006" key="4">
    <source>
        <dbReference type="Google" id="ProtNLM"/>
    </source>
</evidence>
<proteinExistence type="predicted"/>
<dbReference type="InterPro" id="IPR051213">
    <property type="entry name" value="START_lipid_transfer"/>
</dbReference>
<gene>
    <name evidence="2" type="ORF">TeGR_g14444</name>
</gene>
<comment type="caution">
    <text evidence="2">The sequence shown here is derived from an EMBL/GenBank/DDBJ whole genome shotgun (WGS) entry which is preliminary data.</text>
</comment>
<name>A0ABQ6MJU9_9STRA</name>
<dbReference type="CDD" id="cd00177">
    <property type="entry name" value="START"/>
    <property type="match status" value="1"/>
</dbReference>
<reference evidence="2 3" key="1">
    <citation type="journal article" date="2023" name="Commun. Biol.">
        <title>Genome analysis of Parmales, the sister group of diatoms, reveals the evolutionary specialization of diatoms from phago-mixotrophs to photoautotrophs.</title>
        <authorList>
            <person name="Ban H."/>
            <person name="Sato S."/>
            <person name="Yoshikawa S."/>
            <person name="Yamada K."/>
            <person name="Nakamura Y."/>
            <person name="Ichinomiya M."/>
            <person name="Sato N."/>
            <person name="Blanc-Mathieu R."/>
            <person name="Endo H."/>
            <person name="Kuwata A."/>
            <person name="Ogata H."/>
        </authorList>
    </citation>
    <scope>NUCLEOTIDE SEQUENCE [LARGE SCALE GENOMIC DNA]</scope>
</reference>
<dbReference type="PANTHER" id="PTHR19308:SF14">
    <property type="entry name" value="START DOMAIN-CONTAINING PROTEIN"/>
    <property type="match status" value="1"/>
</dbReference>